<dbReference type="InterPro" id="IPR039426">
    <property type="entry name" value="TonB-dep_rcpt-like"/>
</dbReference>
<dbReference type="EMBL" id="LR131271">
    <property type="protein sequence ID" value="VDR26913.1"/>
    <property type="molecule type" value="Genomic_DNA"/>
</dbReference>
<proteinExistence type="inferred from homology"/>
<evidence type="ECO:0000256" key="6">
    <source>
        <dbReference type="ARBA" id="ARBA00023237"/>
    </source>
</evidence>
<dbReference type="InterPro" id="IPR037066">
    <property type="entry name" value="Plug_dom_sf"/>
</dbReference>
<dbReference type="Gene3D" id="2.170.130.10">
    <property type="entry name" value="TonB-dependent receptor, plug domain"/>
    <property type="match status" value="1"/>
</dbReference>
<name>A0A3P8M351_RAOTE</name>
<comment type="subcellular location">
    <subcellularLocation>
        <location evidence="1 7">Cell outer membrane</location>
        <topology evidence="1 7">Multi-pass membrane protein</topology>
    </subcellularLocation>
</comment>
<evidence type="ECO:0000259" key="9">
    <source>
        <dbReference type="Pfam" id="PF07715"/>
    </source>
</evidence>
<dbReference type="Pfam" id="PF07715">
    <property type="entry name" value="Plug"/>
    <property type="match status" value="1"/>
</dbReference>
<sequence length="154" mass="16937">MGWGPENTLILVDGKPVTSRNSVRYGWRGDRDTRGDTSWVPAEMIDHIDVIRGPAAARYGNGAMGGVVNIVTKPTSSEWHGSWNTYMNAPQHRKEGSTKRTNFSLNGPLSDEVSFNLWGNLSKTQADAQDINSGMKRREPVPMRDPIPQGAKAS</sequence>
<keyword evidence="10" id="KW-0675">Receptor</keyword>
<dbReference type="GO" id="GO:0042931">
    <property type="term" value="F:enterobactin transmembrane transporter activity"/>
    <property type="evidence" value="ECO:0007669"/>
    <property type="project" value="TreeGrafter"/>
</dbReference>
<dbReference type="Proteomes" id="UP000274346">
    <property type="component" value="Chromosome"/>
</dbReference>
<dbReference type="SUPFAM" id="SSF56935">
    <property type="entry name" value="Porins"/>
    <property type="match status" value="1"/>
</dbReference>
<evidence type="ECO:0000256" key="5">
    <source>
        <dbReference type="ARBA" id="ARBA00023136"/>
    </source>
</evidence>
<evidence type="ECO:0000256" key="2">
    <source>
        <dbReference type="ARBA" id="ARBA00022448"/>
    </source>
</evidence>
<dbReference type="Gene3D" id="2.40.170.20">
    <property type="entry name" value="TonB-dependent receptor, beta-barrel domain"/>
    <property type="match status" value="1"/>
</dbReference>
<dbReference type="GO" id="GO:0015344">
    <property type="term" value="F:siderophore uptake transmembrane transporter activity"/>
    <property type="evidence" value="ECO:0007669"/>
    <property type="project" value="TreeGrafter"/>
</dbReference>
<evidence type="ECO:0000256" key="1">
    <source>
        <dbReference type="ARBA" id="ARBA00004571"/>
    </source>
</evidence>
<evidence type="ECO:0000313" key="11">
    <source>
        <dbReference type="Proteomes" id="UP000274346"/>
    </source>
</evidence>
<dbReference type="InterPro" id="IPR012910">
    <property type="entry name" value="Plug_dom"/>
</dbReference>
<protein>
    <submittedName>
        <fullName evidence="10">Enterobactin outer-membrane receptor</fullName>
    </submittedName>
</protein>
<dbReference type="GO" id="GO:0044718">
    <property type="term" value="P:siderophore transmembrane transport"/>
    <property type="evidence" value="ECO:0007669"/>
    <property type="project" value="TreeGrafter"/>
</dbReference>
<dbReference type="PANTHER" id="PTHR30069:SF51">
    <property type="entry name" value="FERRIENTEROBACTIN RECEPTOR"/>
    <property type="match status" value="1"/>
</dbReference>
<feature type="region of interest" description="Disordered" evidence="8">
    <location>
        <begin position="126"/>
        <end position="154"/>
    </location>
</feature>
<keyword evidence="3 7" id="KW-1134">Transmembrane beta strand</keyword>
<accession>A0A3P8M351</accession>
<comment type="similarity">
    <text evidence="7">Belongs to the TonB-dependent receptor family.</text>
</comment>
<keyword evidence="2 7" id="KW-0813">Transport</keyword>
<reference evidence="10 11" key="1">
    <citation type="submission" date="2018-12" db="EMBL/GenBank/DDBJ databases">
        <authorList>
            <consortium name="Pathogen Informatics"/>
        </authorList>
    </citation>
    <scope>NUCLEOTIDE SEQUENCE [LARGE SCALE GENOMIC DNA]</scope>
    <source>
        <strain evidence="10 11">NCTC13098</strain>
    </source>
</reference>
<feature type="domain" description="TonB-dependent receptor plug" evidence="9">
    <location>
        <begin position="2"/>
        <end position="67"/>
    </location>
</feature>
<dbReference type="PROSITE" id="PS52016">
    <property type="entry name" value="TONB_DEPENDENT_REC_3"/>
    <property type="match status" value="1"/>
</dbReference>
<dbReference type="GO" id="GO:0042912">
    <property type="term" value="F:colicin transmembrane transporter activity"/>
    <property type="evidence" value="ECO:0007669"/>
    <property type="project" value="TreeGrafter"/>
</dbReference>
<organism evidence="10 11">
    <name type="scientific">Raoultella terrigena</name>
    <name type="common">Klebsiella terrigena</name>
    <dbReference type="NCBI Taxonomy" id="577"/>
    <lineage>
        <taxon>Bacteria</taxon>
        <taxon>Pseudomonadati</taxon>
        <taxon>Pseudomonadota</taxon>
        <taxon>Gammaproteobacteria</taxon>
        <taxon>Enterobacterales</taxon>
        <taxon>Enterobacteriaceae</taxon>
        <taxon>Klebsiella/Raoultella group</taxon>
        <taxon>Raoultella</taxon>
    </lineage>
</organism>
<evidence type="ECO:0000256" key="3">
    <source>
        <dbReference type="ARBA" id="ARBA00022452"/>
    </source>
</evidence>
<evidence type="ECO:0000313" key="10">
    <source>
        <dbReference type="EMBL" id="VDR26913.1"/>
    </source>
</evidence>
<keyword evidence="6 7" id="KW-0998">Cell outer membrane</keyword>
<dbReference type="AlphaFoldDB" id="A0A3P8M351"/>
<dbReference type="InterPro" id="IPR036942">
    <property type="entry name" value="Beta-barrel_TonB_sf"/>
</dbReference>
<evidence type="ECO:0000256" key="8">
    <source>
        <dbReference type="SAM" id="MobiDB-lite"/>
    </source>
</evidence>
<evidence type="ECO:0000256" key="7">
    <source>
        <dbReference type="PROSITE-ProRule" id="PRU01360"/>
    </source>
</evidence>
<dbReference type="PANTHER" id="PTHR30069">
    <property type="entry name" value="TONB-DEPENDENT OUTER MEMBRANE RECEPTOR"/>
    <property type="match status" value="1"/>
</dbReference>
<evidence type="ECO:0000256" key="4">
    <source>
        <dbReference type="ARBA" id="ARBA00022692"/>
    </source>
</evidence>
<gene>
    <name evidence="10" type="primary">fepA_2</name>
    <name evidence="10" type="ORF">NCTC13098_03272</name>
</gene>
<dbReference type="KEGG" id="rtg:NCTC13098_03272"/>
<dbReference type="GO" id="GO:0009279">
    <property type="term" value="C:cell outer membrane"/>
    <property type="evidence" value="ECO:0007669"/>
    <property type="project" value="UniProtKB-SubCell"/>
</dbReference>
<keyword evidence="4 7" id="KW-0812">Transmembrane</keyword>
<keyword evidence="5 7" id="KW-0472">Membrane</keyword>